<organism evidence="1 2">
    <name type="scientific">Acinetobacter tianfuensis</name>
    <dbReference type="NCBI Taxonomy" id="2419603"/>
    <lineage>
        <taxon>Bacteria</taxon>
        <taxon>Pseudomonadati</taxon>
        <taxon>Pseudomonadota</taxon>
        <taxon>Gammaproteobacteria</taxon>
        <taxon>Moraxellales</taxon>
        <taxon>Moraxellaceae</taxon>
        <taxon>Acinetobacter</taxon>
    </lineage>
</organism>
<dbReference type="Proteomes" id="UP000282388">
    <property type="component" value="Unassembled WGS sequence"/>
</dbReference>
<sequence>MIFPFKVKHNKMMAFNHRSPALAVYSAVNIPIQCNIYSQIFNKTRILIFTDFLEPAAADPLKTLKRPPQKSDEGITLPILCKYSADKAAVRFSINYNKRHSCE</sequence>
<comment type="caution">
    <text evidence="1">The sequence shown here is derived from an EMBL/GenBank/DDBJ whole genome shotgun (WGS) entry which is preliminary data.</text>
</comment>
<name>A0A3A8EGI9_9GAMM</name>
<gene>
    <name evidence="1" type="ORF">D7V32_05335</name>
</gene>
<dbReference type="AlphaFoldDB" id="A0A3A8EGI9"/>
<dbReference type="EMBL" id="RAXV01000008">
    <property type="protein sequence ID" value="RKG32616.1"/>
    <property type="molecule type" value="Genomic_DNA"/>
</dbReference>
<evidence type="ECO:0000313" key="2">
    <source>
        <dbReference type="Proteomes" id="UP000282388"/>
    </source>
</evidence>
<reference evidence="1 2" key="1">
    <citation type="submission" date="2018-09" db="EMBL/GenBank/DDBJ databases">
        <title>The draft genome of Acinetobacter spp. strains.</title>
        <authorList>
            <person name="Qin J."/>
            <person name="Feng Y."/>
            <person name="Zong Z."/>
        </authorList>
    </citation>
    <scope>NUCLEOTIDE SEQUENCE [LARGE SCALE GENOMIC DNA]</scope>
    <source>
        <strain evidence="1 2">WCHAc060012</strain>
    </source>
</reference>
<protein>
    <submittedName>
        <fullName evidence="1">Uncharacterized protein</fullName>
    </submittedName>
</protein>
<proteinExistence type="predicted"/>
<accession>A0A3A8EGI9</accession>
<evidence type="ECO:0000313" key="1">
    <source>
        <dbReference type="EMBL" id="RKG32616.1"/>
    </source>
</evidence>
<keyword evidence="2" id="KW-1185">Reference proteome</keyword>